<dbReference type="EMBL" id="CP047156">
    <property type="protein sequence ID" value="QHB99443.1"/>
    <property type="molecule type" value="Genomic_DNA"/>
</dbReference>
<keyword evidence="2" id="KW-0472">Membrane</keyword>
<accession>A0A7L4YKS4</accession>
<evidence type="ECO:0000256" key="2">
    <source>
        <dbReference type="SAM" id="Phobius"/>
    </source>
</evidence>
<protein>
    <submittedName>
        <fullName evidence="3">Uncharacterized protein</fullName>
    </submittedName>
</protein>
<feature type="transmembrane region" description="Helical" evidence="2">
    <location>
        <begin position="60"/>
        <end position="80"/>
    </location>
</feature>
<dbReference type="AlphaFoldDB" id="A0A7L4YKS4"/>
<proteinExistence type="predicted"/>
<evidence type="ECO:0000313" key="4">
    <source>
        <dbReference type="Proteomes" id="UP000463857"/>
    </source>
</evidence>
<reference evidence="3 4" key="1">
    <citation type="journal article" date="2018" name="Int. J. Syst. Evol. Microbiol.">
        <title>Epidermidibacterium keratini gen. nov., sp. nov., a member of the family Sporichthyaceae, isolated from keratin epidermis.</title>
        <authorList>
            <person name="Lee D.G."/>
            <person name="Trujillo M.E."/>
            <person name="Kang S."/>
            <person name="Nam J.J."/>
            <person name="Kim Y.J."/>
        </authorList>
    </citation>
    <scope>NUCLEOTIDE SEQUENCE [LARGE SCALE GENOMIC DNA]</scope>
    <source>
        <strain evidence="3 4">EPI-7</strain>
    </source>
</reference>
<organism evidence="3 4">
    <name type="scientific">Epidermidibacterium keratini</name>
    <dbReference type="NCBI Taxonomy" id="1891644"/>
    <lineage>
        <taxon>Bacteria</taxon>
        <taxon>Bacillati</taxon>
        <taxon>Actinomycetota</taxon>
        <taxon>Actinomycetes</taxon>
        <taxon>Sporichthyales</taxon>
        <taxon>Sporichthyaceae</taxon>
        <taxon>Epidermidibacterium</taxon>
    </lineage>
</organism>
<feature type="region of interest" description="Disordered" evidence="1">
    <location>
        <begin position="1"/>
        <end position="33"/>
    </location>
</feature>
<dbReference type="InParanoid" id="A0A7L4YKS4"/>
<dbReference type="KEGG" id="eke:EK0264_03540"/>
<keyword evidence="2" id="KW-1133">Transmembrane helix</keyword>
<feature type="transmembrane region" description="Helical" evidence="2">
    <location>
        <begin position="105"/>
        <end position="129"/>
    </location>
</feature>
<feature type="transmembrane region" description="Helical" evidence="2">
    <location>
        <begin position="141"/>
        <end position="162"/>
    </location>
</feature>
<name>A0A7L4YKS4_9ACTN</name>
<feature type="transmembrane region" description="Helical" evidence="2">
    <location>
        <begin position="174"/>
        <end position="195"/>
    </location>
</feature>
<evidence type="ECO:0000256" key="1">
    <source>
        <dbReference type="SAM" id="MobiDB-lite"/>
    </source>
</evidence>
<evidence type="ECO:0000313" key="3">
    <source>
        <dbReference type="EMBL" id="QHB99443.1"/>
    </source>
</evidence>
<dbReference type="RefSeq" id="WP_159542976.1">
    <property type="nucleotide sequence ID" value="NZ_CP047156.1"/>
</dbReference>
<sequence>MTYPPPNYGPPRPGPYPPQYGPHAGPMRPPQYGPPPRYAVPQAPYGYYPHQPPRPQLSHALTIAMFIVAVPCLLSFVLPISSDAYGNSVNGVQSLEFWFADNVNFAGNMLGAAIILTFLTGVSHVSHGFQRVVMGRKNAGMVWSGLILSGLAVVAVLIGFIFLANQGILSGGGIGFWLMVIGAPAAFGVALWAVLEGD</sequence>
<feature type="compositionally biased region" description="Pro residues" evidence="1">
    <location>
        <begin position="1"/>
        <end position="20"/>
    </location>
</feature>
<gene>
    <name evidence="3" type="ORF">EK0264_03540</name>
</gene>
<dbReference type="Proteomes" id="UP000463857">
    <property type="component" value="Chromosome"/>
</dbReference>
<keyword evidence="4" id="KW-1185">Reference proteome</keyword>
<keyword evidence="2" id="KW-0812">Transmembrane</keyword>